<keyword evidence="22" id="KW-1185">Reference proteome</keyword>
<organism evidence="21 22">
    <name type="scientific">Jhaorihella thermophila</name>
    <dbReference type="NCBI Taxonomy" id="488547"/>
    <lineage>
        <taxon>Bacteria</taxon>
        <taxon>Pseudomonadati</taxon>
        <taxon>Pseudomonadota</taxon>
        <taxon>Alphaproteobacteria</taxon>
        <taxon>Rhodobacterales</taxon>
        <taxon>Paracoccaceae</taxon>
        <taxon>Jhaorihella</taxon>
    </lineage>
</organism>
<feature type="binding site" description="axial binding residue" evidence="18">
    <location>
        <position position="107"/>
    </location>
    <ligand>
        <name>heme c</name>
        <dbReference type="ChEBI" id="CHEBI:61717"/>
        <label>1</label>
    </ligand>
    <ligandPart>
        <name>Fe</name>
        <dbReference type="ChEBI" id="CHEBI:18248"/>
    </ligandPart>
</feature>
<dbReference type="GO" id="GO:0004792">
    <property type="term" value="F:thiosulfate-cyanide sulfurtransferase activity"/>
    <property type="evidence" value="ECO:0007669"/>
    <property type="project" value="UniProtKB-ARBA"/>
</dbReference>
<dbReference type="AlphaFoldDB" id="A0A1H5X155"/>
<keyword evidence="10 15" id="KW-0249">Electron transport</keyword>
<dbReference type="GO" id="GO:0020037">
    <property type="term" value="F:heme binding"/>
    <property type="evidence" value="ECO:0007669"/>
    <property type="project" value="InterPro"/>
</dbReference>
<feature type="binding site" description="axial binding residue" evidence="18">
    <location>
        <position position="249"/>
    </location>
    <ligand>
        <name>heme c</name>
        <dbReference type="ChEBI" id="CHEBI:61717"/>
        <label>2</label>
    </ligand>
    <ligandPart>
        <name>Fe</name>
        <dbReference type="ChEBI" id="CHEBI:18248"/>
    </ligandPart>
</feature>
<evidence type="ECO:0000256" key="15">
    <source>
        <dbReference type="PIRNR" id="PIRNR038455"/>
    </source>
</evidence>
<dbReference type="InterPro" id="IPR009056">
    <property type="entry name" value="Cyt_c-like_dom"/>
</dbReference>
<evidence type="ECO:0000256" key="6">
    <source>
        <dbReference type="ARBA" id="ARBA00022679"/>
    </source>
</evidence>
<evidence type="ECO:0000256" key="10">
    <source>
        <dbReference type="ARBA" id="ARBA00022982"/>
    </source>
</evidence>
<dbReference type="GO" id="GO:0046982">
    <property type="term" value="F:protein heterodimerization activity"/>
    <property type="evidence" value="ECO:0007669"/>
    <property type="project" value="UniProtKB-ARBA"/>
</dbReference>
<feature type="active site" description="Cysteine persulfide intermediate" evidence="16">
    <location>
        <position position="249"/>
    </location>
</feature>
<keyword evidence="7 15" id="KW-0479">Metal-binding</keyword>
<comment type="cofactor">
    <cofactor evidence="1">
        <name>heme c</name>
        <dbReference type="ChEBI" id="CHEBI:61717"/>
    </cofactor>
</comment>
<comment type="cofactor">
    <cofactor evidence="17">
        <name>heme</name>
        <dbReference type="ChEBI" id="CHEBI:30413"/>
    </cofactor>
    <text evidence="17">Binds 2 heme groups per subunit.</text>
</comment>
<evidence type="ECO:0000256" key="14">
    <source>
        <dbReference type="ARBA" id="ARBA00048423"/>
    </source>
</evidence>
<feature type="binding site" description="axial binding residue" evidence="18">
    <location>
        <position position="141"/>
    </location>
    <ligand>
        <name>heme c</name>
        <dbReference type="ChEBI" id="CHEBI:61717"/>
        <label>1</label>
    </ligand>
    <ligandPart>
        <name>Fe</name>
        <dbReference type="ChEBI" id="CHEBI:18248"/>
    </ligandPart>
</feature>
<evidence type="ECO:0000256" key="16">
    <source>
        <dbReference type="PIRSR" id="PIRSR038455-1"/>
    </source>
</evidence>
<feature type="binding site" description="covalent" evidence="17">
    <location>
        <position position="103"/>
    </location>
    <ligand>
        <name>heme c</name>
        <dbReference type="ChEBI" id="CHEBI:61717"/>
        <label>1</label>
    </ligand>
</feature>
<evidence type="ECO:0000256" key="3">
    <source>
        <dbReference type="ARBA" id="ARBA00011530"/>
    </source>
</evidence>
<dbReference type="OrthoDB" id="7916986at2"/>
<dbReference type="RefSeq" id="WP_104008373.1">
    <property type="nucleotide sequence ID" value="NZ_FNVD01000009.1"/>
</dbReference>
<dbReference type="EC" id="2.8.5.2" evidence="15"/>
<evidence type="ECO:0000256" key="7">
    <source>
        <dbReference type="ARBA" id="ARBA00022723"/>
    </source>
</evidence>
<keyword evidence="6 15" id="KW-0808">Transferase</keyword>
<keyword evidence="4 15" id="KW-0813">Transport</keyword>
<dbReference type="PIRSF" id="PIRSF038455">
    <property type="entry name" value="SoxA"/>
    <property type="match status" value="1"/>
</dbReference>
<reference evidence="21 22" key="1">
    <citation type="submission" date="2016-10" db="EMBL/GenBank/DDBJ databases">
        <authorList>
            <person name="de Groot N.N."/>
        </authorList>
    </citation>
    <scope>NUCLEOTIDE SEQUENCE [LARGE SCALE GENOMIC DNA]</scope>
    <source>
        <strain evidence="21 22">DSM 23413</strain>
    </source>
</reference>
<feature type="binding site" description="covalent" evidence="17">
    <location>
        <position position="204"/>
    </location>
    <ligand>
        <name>heme c</name>
        <dbReference type="ChEBI" id="CHEBI:61717"/>
        <label>2</label>
    </ligand>
</feature>
<feature type="binding site" evidence="17">
    <location>
        <position position="245"/>
    </location>
    <ligand>
        <name>substrate</name>
    </ligand>
</feature>
<name>A0A1H5X155_9RHOB</name>
<keyword evidence="5 15" id="KW-0349">Heme</keyword>
<comment type="similarity">
    <text evidence="12 15">Belongs to the SoxA family.</text>
</comment>
<proteinExistence type="inferred from homology"/>
<protein>
    <recommendedName>
        <fullName evidence="15">SoxAX cytochrome complex subunit A</fullName>
        <ecNumber evidence="15">2.8.5.2</ecNumber>
    </recommendedName>
    <alternativeName>
        <fullName evidence="15">Protein SoxA</fullName>
    </alternativeName>
    <alternativeName>
        <fullName evidence="15">Sulfur oxidizing protein A</fullName>
    </alternativeName>
    <alternativeName>
        <fullName evidence="15">Thiosulfate-oxidizing multienzyme system protein SoxA</fullName>
    </alternativeName>
</protein>
<dbReference type="GO" id="GO:0016669">
    <property type="term" value="F:oxidoreductase activity, acting on a sulfur group of donors, cytochrome as acceptor"/>
    <property type="evidence" value="ECO:0007669"/>
    <property type="project" value="InterPro"/>
</dbReference>
<evidence type="ECO:0000313" key="21">
    <source>
        <dbReference type="EMBL" id="SEG05501.1"/>
    </source>
</evidence>
<evidence type="ECO:0000256" key="8">
    <source>
        <dbReference type="ARBA" id="ARBA00022729"/>
    </source>
</evidence>
<comment type="catalytic activity">
    <reaction evidence="14 15">
        <text>S-sulfanyl-L-cysteinyl-[SoxY protein] + thiosulfate + 2 Fe(III)-[cytochrome c] = S-(2-sulfodisulfanyl)-L-cysteinyl-[SoxY protein] + 2 Fe(II)-[cytochrome c] + 2 H(+)</text>
        <dbReference type="Rhea" id="RHEA:51224"/>
        <dbReference type="Rhea" id="RHEA-COMP:10350"/>
        <dbReference type="Rhea" id="RHEA-COMP:14399"/>
        <dbReference type="Rhea" id="RHEA-COMP:14689"/>
        <dbReference type="Rhea" id="RHEA-COMP:14690"/>
        <dbReference type="ChEBI" id="CHEBI:15378"/>
        <dbReference type="ChEBI" id="CHEBI:29033"/>
        <dbReference type="ChEBI" id="CHEBI:29034"/>
        <dbReference type="ChEBI" id="CHEBI:33542"/>
        <dbReference type="ChEBI" id="CHEBI:61963"/>
        <dbReference type="ChEBI" id="CHEBI:140664"/>
        <dbReference type="EC" id="2.8.5.2"/>
    </reaction>
</comment>
<feature type="domain" description="Cytochrome c" evidence="20">
    <location>
        <begin position="88"/>
        <end position="174"/>
    </location>
</feature>
<evidence type="ECO:0000259" key="20">
    <source>
        <dbReference type="Pfam" id="PF21342"/>
    </source>
</evidence>
<dbReference type="FunFam" id="1.10.760.10:FF:000030">
    <property type="entry name" value="L-cysteine S-thiosulfotransferase subunit SoxA"/>
    <property type="match status" value="1"/>
</dbReference>
<dbReference type="GO" id="GO:0019417">
    <property type="term" value="P:sulfur oxidation"/>
    <property type="evidence" value="ECO:0007669"/>
    <property type="project" value="InterPro"/>
</dbReference>
<dbReference type="GO" id="GO:0046872">
    <property type="term" value="F:metal ion binding"/>
    <property type="evidence" value="ECO:0007669"/>
    <property type="project" value="UniProtKB-KW"/>
</dbReference>
<evidence type="ECO:0000256" key="1">
    <source>
        <dbReference type="ARBA" id="ARBA00001926"/>
    </source>
</evidence>
<evidence type="ECO:0000256" key="2">
    <source>
        <dbReference type="ARBA" id="ARBA00004418"/>
    </source>
</evidence>
<feature type="binding site" description="covalent" evidence="17">
    <location>
        <position position="106"/>
    </location>
    <ligand>
        <name>heme c</name>
        <dbReference type="ChEBI" id="CHEBI:61717"/>
        <label>1</label>
    </ligand>
</feature>
<evidence type="ECO:0000256" key="11">
    <source>
        <dbReference type="ARBA" id="ARBA00023004"/>
    </source>
</evidence>
<comment type="catalytic activity">
    <reaction evidence="13 15">
        <text>L-cysteinyl-[SoxY protein] + thiosulfate + 2 Fe(III)-[cytochrome c] = S-sulfosulfanyl-L-cysteinyl-[SoxY protein] + 2 Fe(II)-[cytochrome c] + 2 H(+)</text>
        <dbReference type="Rhea" id="RHEA:56720"/>
        <dbReference type="Rhea" id="RHEA-COMP:10350"/>
        <dbReference type="Rhea" id="RHEA-COMP:14328"/>
        <dbReference type="Rhea" id="RHEA-COMP:14399"/>
        <dbReference type="Rhea" id="RHEA-COMP:14691"/>
        <dbReference type="ChEBI" id="CHEBI:15378"/>
        <dbReference type="ChEBI" id="CHEBI:29033"/>
        <dbReference type="ChEBI" id="CHEBI:29034"/>
        <dbReference type="ChEBI" id="CHEBI:29950"/>
        <dbReference type="ChEBI" id="CHEBI:33542"/>
        <dbReference type="ChEBI" id="CHEBI:139321"/>
        <dbReference type="EC" id="2.8.5.2"/>
    </reaction>
</comment>
<dbReference type="InterPro" id="IPR036909">
    <property type="entry name" value="Cyt_c-like_dom_sf"/>
</dbReference>
<feature type="binding site" description="axial binding residue" evidence="18">
    <location>
        <position position="208"/>
    </location>
    <ligand>
        <name>heme c</name>
        <dbReference type="ChEBI" id="CHEBI:61717"/>
        <label>2</label>
    </ligand>
    <ligandPart>
        <name>Fe</name>
        <dbReference type="ChEBI" id="CHEBI:18248"/>
    </ligandPart>
</feature>
<evidence type="ECO:0000256" key="19">
    <source>
        <dbReference type="SAM" id="SignalP"/>
    </source>
</evidence>
<dbReference type="PROSITE" id="PS51257">
    <property type="entry name" value="PROKAR_LIPOPROTEIN"/>
    <property type="match status" value="1"/>
</dbReference>
<evidence type="ECO:0000256" key="12">
    <source>
        <dbReference type="ARBA" id="ARBA00025746"/>
    </source>
</evidence>
<feature type="chain" id="PRO_5009288959" description="SoxAX cytochrome complex subunit A" evidence="19">
    <location>
        <begin position="26"/>
        <end position="288"/>
    </location>
</feature>
<dbReference type="Gene3D" id="1.10.760.10">
    <property type="entry name" value="Cytochrome c-like domain"/>
    <property type="match status" value="2"/>
</dbReference>
<dbReference type="GO" id="GO:0009055">
    <property type="term" value="F:electron transfer activity"/>
    <property type="evidence" value="ECO:0007669"/>
    <property type="project" value="InterPro"/>
</dbReference>
<dbReference type="NCBIfam" id="TIGR04484">
    <property type="entry name" value="thiosulf_SoxA"/>
    <property type="match status" value="1"/>
</dbReference>
<comment type="subunit">
    <text evidence="3 15">Heterodimer of SoxA and SoxX.</text>
</comment>
<dbReference type="SUPFAM" id="SSF46626">
    <property type="entry name" value="Cytochrome c"/>
    <property type="match status" value="2"/>
</dbReference>
<sequence length="288" mass="31773">MTRTRGTQTLAALAAACVLGAAAQAGEVDHPELVINGETRITVEAPAPDHLKDRLDTIYSGWVFRSKETQALEMDDFDNPAMVFVDKAWEVWNTPDGSEGKSCADCHGAVEESMKGVRAVYPKWNETAGEVRTLAQMVNECRTERMGADAWKYAGGQMAAIKALIGLQSRGMPVNVAIDGPARATWEKGRELYYTRTGQLELSCASWHEQNYDRMIRADHLSQGQINGFPVYRLKNAKLNTAHARFKGCVRDTRAETYKPGSPEFVTLELYVASRGNGLSVETPSVRN</sequence>
<evidence type="ECO:0000256" key="13">
    <source>
        <dbReference type="ARBA" id="ARBA00048077"/>
    </source>
</evidence>
<evidence type="ECO:0000256" key="4">
    <source>
        <dbReference type="ARBA" id="ARBA00022448"/>
    </source>
</evidence>
<dbReference type="Pfam" id="PF21342">
    <property type="entry name" value="SoxA-TsdA_cyt-c"/>
    <property type="match status" value="1"/>
</dbReference>
<evidence type="ECO:0000256" key="18">
    <source>
        <dbReference type="PIRSR" id="PIRSR038455-3"/>
    </source>
</evidence>
<evidence type="ECO:0000256" key="9">
    <source>
        <dbReference type="ARBA" id="ARBA00022764"/>
    </source>
</evidence>
<evidence type="ECO:0000256" key="17">
    <source>
        <dbReference type="PIRSR" id="PIRSR038455-2"/>
    </source>
</evidence>
<gene>
    <name evidence="21" type="ORF">SAMN05421751_109134</name>
</gene>
<dbReference type="InterPro" id="IPR025710">
    <property type="entry name" value="SoxA"/>
</dbReference>
<dbReference type="GO" id="GO:0042597">
    <property type="term" value="C:periplasmic space"/>
    <property type="evidence" value="ECO:0007669"/>
    <property type="project" value="UniProtKB-SubCell"/>
</dbReference>
<dbReference type="Proteomes" id="UP000236742">
    <property type="component" value="Unassembled WGS sequence"/>
</dbReference>
<keyword evidence="11 15" id="KW-0408">Iron</keyword>
<comment type="subcellular location">
    <subcellularLocation>
        <location evidence="2 15">Periplasm</location>
    </subcellularLocation>
</comment>
<evidence type="ECO:0000256" key="5">
    <source>
        <dbReference type="ARBA" id="ARBA00022617"/>
    </source>
</evidence>
<feature type="signal peptide" evidence="19">
    <location>
        <begin position="1"/>
        <end position="25"/>
    </location>
</feature>
<dbReference type="EMBL" id="FNVD01000009">
    <property type="protein sequence ID" value="SEG05501.1"/>
    <property type="molecule type" value="Genomic_DNA"/>
</dbReference>
<keyword evidence="9 15" id="KW-0574">Periplasm</keyword>
<accession>A0A1H5X155</accession>
<evidence type="ECO:0000313" key="22">
    <source>
        <dbReference type="Proteomes" id="UP000236742"/>
    </source>
</evidence>
<dbReference type="GO" id="GO:0070069">
    <property type="term" value="C:cytochrome complex"/>
    <property type="evidence" value="ECO:0007669"/>
    <property type="project" value="InterPro"/>
</dbReference>
<keyword evidence="8 19" id="KW-0732">Signal</keyword>